<dbReference type="Gene3D" id="2.130.10.10">
    <property type="entry name" value="YVTN repeat-like/Quinoprotein amine dehydrogenase"/>
    <property type="match status" value="2"/>
</dbReference>
<dbReference type="InterPro" id="IPR051242">
    <property type="entry name" value="WD-EF-hand_domain"/>
</dbReference>
<dbReference type="PANTHER" id="PTHR44324">
    <property type="entry name" value="WD40 REPEAT DOMAIN 95"/>
    <property type="match status" value="1"/>
</dbReference>
<accession>A0A0H5R986</accession>
<dbReference type="EMBL" id="HACM01004527">
    <property type="protein sequence ID" value="CRZ04969.1"/>
    <property type="molecule type" value="Transcribed_RNA"/>
</dbReference>
<dbReference type="SUPFAM" id="SSF50978">
    <property type="entry name" value="WD40 repeat-like"/>
    <property type="match status" value="1"/>
</dbReference>
<reference evidence="3" key="1">
    <citation type="submission" date="2015-04" db="EMBL/GenBank/DDBJ databases">
        <title>The genome sequence of the plant pathogenic Rhizarian Plasmodiophora brassicae reveals insights in its biotrophic life cycle and the origin of chitin synthesis.</title>
        <authorList>
            <person name="Schwelm A."/>
            <person name="Fogelqvist J."/>
            <person name="Knaust A."/>
            <person name="Julke S."/>
            <person name="Lilja T."/>
            <person name="Dhandapani V."/>
            <person name="Bonilla-Rosso G."/>
            <person name="Karlsson M."/>
            <person name="Shevchenko A."/>
            <person name="Choi S.R."/>
            <person name="Kim H.G."/>
            <person name="Park J.Y."/>
            <person name="Lim Y.P."/>
            <person name="Ludwig-Muller J."/>
            <person name="Dixelius C."/>
        </authorList>
    </citation>
    <scope>NUCLEOTIDE SEQUENCE</scope>
    <source>
        <tissue evidence="3">Potato root galls</tissue>
    </source>
</reference>
<feature type="repeat" description="WD" evidence="2">
    <location>
        <begin position="1"/>
        <end position="15"/>
    </location>
</feature>
<dbReference type="PANTHER" id="PTHR44324:SF4">
    <property type="entry name" value="WD40 REPEAT DOMAIN 95"/>
    <property type="match status" value="1"/>
</dbReference>
<dbReference type="AlphaFoldDB" id="A0A0H5R986"/>
<evidence type="ECO:0000256" key="2">
    <source>
        <dbReference type="PROSITE-ProRule" id="PRU00221"/>
    </source>
</evidence>
<dbReference type="InterPro" id="IPR015943">
    <property type="entry name" value="WD40/YVTN_repeat-like_dom_sf"/>
</dbReference>
<dbReference type="InterPro" id="IPR001680">
    <property type="entry name" value="WD40_rpt"/>
</dbReference>
<protein>
    <submittedName>
        <fullName evidence="3">Uncharacterized protein</fullName>
    </submittedName>
</protein>
<evidence type="ECO:0000313" key="3">
    <source>
        <dbReference type="EMBL" id="CRZ04969.1"/>
    </source>
</evidence>
<sequence>MLAAGSYDRFVSVWNPFSSVLLFQTREHMFSVVSVAFLSDDLICADESGVITIWNTGSFIRMQLIRSKASITSMVSCSEKDCRIILAGRSDQLMTLDQCGGSFHPLHNNIPQVTHAVYSASLLQFITAHDRMIRIWNALTGSMQSCLNNVTSASVTAMILDTIGRRLFLGDCNGQTTVLNLETCGVLFKLESHHIEISGSLTQAASQL</sequence>
<keyword evidence="1" id="KW-0677">Repeat</keyword>
<proteinExistence type="predicted"/>
<evidence type="ECO:0000256" key="1">
    <source>
        <dbReference type="ARBA" id="ARBA00022737"/>
    </source>
</evidence>
<dbReference type="EMBL" id="HACM01004530">
    <property type="protein sequence ID" value="CRZ04972.1"/>
    <property type="molecule type" value="Transcribed_RNA"/>
</dbReference>
<dbReference type="PROSITE" id="PS50082">
    <property type="entry name" value="WD_REPEATS_2"/>
    <property type="match status" value="1"/>
</dbReference>
<organism evidence="3">
    <name type="scientific">Spongospora subterranea</name>
    <dbReference type="NCBI Taxonomy" id="70186"/>
    <lineage>
        <taxon>Eukaryota</taxon>
        <taxon>Sar</taxon>
        <taxon>Rhizaria</taxon>
        <taxon>Endomyxa</taxon>
        <taxon>Phytomyxea</taxon>
        <taxon>Plasmodiophorida</taxon>
        <taxon>Plasmodiophoridae</taxon>
        <taxon>Spongospora</taxon>
    </lineage>
</organism>
<keyword evidence="2" id="KW-0853">WD repeat</keyword>
<name>A0A0H5R986_9EUKA</name>
<dbReference type="InterPro" id="IPR036322">
    <property type="entry name" value="WD40_repeat_dom_sf"/>
</dbReference>